<dbReference type="EMBL" id="JAKIJS010000001">
    <property type="protein sequence ID" value="MCF6137508.1"/>
    <property type="molecule type" value="Genomic_DNA"/>
</dbReference>
<protein>
    <submittedName>
        <fullName evidence="1">Uncharacterized protein</fullName>
    </submittedName>
</protein>
<evidence type="ECO:0000313" key="2">
    <source>
        <dbReference type="Proteomes" id="UP001649381"/>
    </source>
</evidence>
<evidence type="ECO:0000313" key="1">
    <source>
        <dbReference type="EMBL" id="MCF6137508.1"/>
    </source>
</evidence>
<name>A0ABS9H0Y7_9BACL</name>
<proteinExistence type="predicted"/>
<organism evidence="1 2">
    <name type="scientific">Pseudalkalibacillus berkeleyi</name>
    <dbReference type="NCBI Taxonomy" id="1069813"/>
    <lineage>
        <taxon>Bacteria</taxon>
        <taxon>Bacillati</taxon>
        <taxon>Bacillota</taxon>
        <taxon>Bacilli</taxon>
        <taxon>Bacillales</taxon>
        <taxon>Fictibacillaceae</taxon>
        <taxon>Pseudalkalibacillus</taxon>
    </lineage>
</organism>
<dbReference type="RefSeq" id="WP_236333169.1">
    <property type="nucleotide sequence ID" value="NZ_JAKIJS010000001.1"/>
</dbReference>
<keyword evidence="2" id="KW-1185">Reference proteome</keyword>
<comment type="caution">
    <text evidence="1">The sequence shown here is derived from an EMBL/GenBank/DDBJ whole genome shotgun (WGS) entry which is preliminary data.</text>
</comment>
<reference evidence="1 2" key="1">
    <citation type="submission" date="2022-01" db="EMBL/GenBank/DDBJ databases">
        <title>Alkalihalobacillus sp. EGI L200015, a novel bacterium isolated from a salt lake sediment.</title>
        <authorList>
            <person name="Gao L."/>
            <person name="Fang B.-Z."/>
            <person name="Li W.-J."/>
        </authorList>
    </citation>
    <scope>NUCLEOTIDE SEQUENCE [LARGE SCALE GENOMIC DNA]</scope>
    <source>
        <strain evidence="1 2">KCTC 12718</strain>
    </source>
</reference>
<sequence length="90" mass="10974">MLEQYNLHENLDDYYKKVEQLHQMNYKYPSHPDKKKLSGPVYSPSHFMPQYQYAFSRPMQRPAPRPWHGYCHKCKQPYFPHASPSYLYAY</sequence>
<dbReference type="Proteomes" id="UP001649381">
    <property type="component" value="Unassembled WGS sequence"/>
</dbReference>
<accession>A0ABS9H0Y7</accession>
<gene>
    <name evidence="1" type="ORF">L2716_07185</name>
</gene>